<evidence type="ECO:0000313" key="2">
    <source>
        <dbReference type="Proteomes" id="UP000245207"/>
    </source>
</evidence>
<accession>A0A2U1KK12</accession>
<name>A0A2U1KK12_ARTAN</name>
<evidence type="ECO:0000313" key="1">
    <source>
        <dbReference type="EMBL" id="PWA37062.1"/>
    </source>
</evidence>
<keyword evidence="1" id="KW-0808">Transferase</keyword>
<sequence>MVCALCNEDSDSHQHLFFACNYAKQFWNRVCLKIGYIGENGNETVRRYTGMEQGNTITSIIRRLSIAASVYLIWRERNCRLFKEERRSVEELFELFCDTIKLRLASLKAKPSMAVIKAQEEWKVQMLVGVCDPNKKELYLALQRFIVGIISSEFGRIGVV</sequence>
<organism evidence="1 2">
    <name type="scientific">Artemisia annua</name>
    <name type="common">Sweet wormwood</name>
    <dbReference type="NCBI Taxonomy" id="35608"/>
    <lineage>
        <taxon>Eukaryota</taxon>
        <taxon>Viridiplantae</taxon>
        <taxon>Streptophyta</taxon>
        <taxon>Embryophyta</taxon>
        <taxon>Tracheophyta</taxon>
        <taxon>Spermatophyta</taxon>
        <taxon>Magnoliopsida</taxon>
        <taxon>eudicotyledons</taxon>
        <taxon>Gunneridae</taxon>
        <taxon>Pentapetalae</taxon>
        <taxon>asterids</taxon>
        <taxon>campanulids</taxon>
        <taxon>Asterales</taxon>
        <taxon>Asteraceae</taxon>
        <taxon>Asteroideae</taxon>
        <taxon>Anthemideae</taxon>
        <taxon>Artemisiinae</taxon>
        <taxon>Artemisia</taxon>
    </lineage>
</organism>
<gene>
    <name evidence="1" type="ORF">CTI12_AA594040</name>
</gene>
<dbReference type="EMBL" id="PKPP01017291">
    <property type="protein sequence ID" value="PWA37062.1"/>
    <property type="molecule type" value="Genomic_DNA"/>
</dbReference>
<dbReference type="AlphaFoldDB" id="A0A2U1KK12"/>
<dbReference type="GO" id="GO:0003964">
    <property type="term" value="F:RNA-directed DNA polymerase activity"/>
    <property type="evidence" value="ECO:0007669"/>
    <property type="project" value="UniProtKB-KW"/>
</dbReference>
<protein>
    <submittedName>
        <fullName evidence="1">Reverse transcriptase domain, Reverse transcriptase zinc-binding domain protein</fullName>
    </submittedName>
</protein>
<dbReference type="PANTHER" id="PTHR33116:SF84">
    <property type="entry name" value="RNA-DIRECTED DNA POLYMERASE"/>
    <property type="match status" value="1"/>
</dbReference>
<proteinExistence type="predicted"/>
<reference evidence="1 2" key="1">
    <citation type="journal article" date="2018" name="Mol. Plant">
        <title>The genome of Artemisia annua provides insight into the evolution of Asteraceae family and artemisinin biosynthesis.</title>
        <authorList>
            <person name="Shen Q."/>
            <person name="Zhang L."/>
            <person name="Liao Z."/>
            <person name="Wang S."/>
            <person name="Yan T."/>
            <person name="Shi P."/>
            <person name="Liu M."/>
            <person name="Fu X."/>
            <person name="Pan Q."/>
            <person name="Wang Y."/>
            <person name="Lv Z."/>
            <person name="Lu X."/>
            <person name="Zhang F."/>
            <person name="Jiang W."/>
            <person name="Ma Y."/>
            <person name="Chen M."/>
            <person name="Hao X."/>
            <person name="Li L."/>
            <person name="Tang Y."/>
            <person name="Lv G."/>
            <person name="Zhou Y."/>
            <person name="Sun X."/>
            <person name="Brodelius P.E."/>
            <person name="Rose J.K.C."/>
            <person name="Tang K."/>
        </authorList>
    </citation>
    <scope>NUCLEOTIDE SEQUENCE [LARGE SCALE GENOMIC DNA]</scope>
    <source>
        <strain evidence="2">cv. Huhao1</strain>
        <tissue evidence="1">Leaf</tissue>
    </source>
</reference>
<dbReference type="Proteomes" id="UP000245207">
    <property type="component" value="Unassembled WGS sequence"/>
</dbReference>
<dbReference type="PANTHER" id="PTHR33116">
    <property type="entry name" value="REVERSE TRANSCRIPTASE ZINC-BINDING DOMAIN-CONTAINING PROTEIN-RELATED-RELATED"/>
    <property type="match status" value="1"/>
</dbReference>
<keyword evidence="1" id="KW-0548">Nucleotidyltransferase</keyword>
<keyword evidence="2" id="KW-1185">Reference proteome</keyword>
<dbReference type="OrthoDB" id="1938430at2759"/>
<dbReference type="STRING" id="35608.A0A2U1KK12"/>
<keyword evidence="1" id="KW-0695">RNA-directed DNA polymerase</keyword>
<comment type="caution">
    <text evidence="1">The sequence shown here is derived from an EMBL/GenBank/DDBJ whole genome shotgun (WGS) entry which is preliminary data.</text>
</comment>